<comment type="similarity">
    <text evidence="1 2">Belongs to the peptidase M20A family.</text>
</comment>
<dbReference type="SUPFAM" id="SSF53187">
    <property type="entry name" value="Zn-dependent exopeptidases"/>
    <property type="match status" value="1"/>
</dbReference>
<dbReference type="AlphaFoldDB" id="A0A3P8RM65"/>
<keyword evidence="5" id="KW-1185">Reference proteome</keyword>
<dbReference type="InterPro" id="IPR011650">
    <property type="entry name" value="Peptidase_M20_dimer"/>
</dbReference>
<feature type="domain" description="Peptidase M20 dimerisation" evidence="3">
    <location>
        <begin position="187"/>
        <end position="278"/>
    </location>
</feature>
<dbReference type="Pfam" id="PF01546">
    <property type="entry name" value="Peptidase_M20"/>
    <property type="match status" value="1"/>
</dbReference>
<dbReference type="GeneTree" id="ENSGT00390000003365"/>
<dbReference type="InterPro" id="IPR002933">
    <property type="entry name" value="Peptidase_M20"/>
</dbReference>
<evidence type="ECO:0000259" key="3">
    <source>
        <dbReference type="Pfam" id="PF07687"/>
    </source>
</evidence>
<reference evidence="4 5" key="1">
    <citation type="submission" date="2018-03" db="EMBL/GenBank/DDBJ databases">
        <title>Finding Nemo's genes: A chromosome-scale reference assembly of the genome of the orange clownfish Amphiprion percula.</title>
        <authorList>
            <person name="Lehmann R."/>
        </authorList>
    </citation>
    <scope>NUCLEOTIDE SEQUENCE</scope>
</reference>
<proteinExistence type="inferred from homology"/>
<dbReference type="PANTHER" id="PTHR30575:SF0">
    <property type="entry name" value="XAA-ARG DIPEPTIDASE"/>
    <property type="match status" value="1"/>
</dbReference>
<dbReference type="Pfam" id="PF07687">
    <property type="entry name" value="M20_dimer"/>
    <property type="match status" value="1"/>
</dbReference>
<evidence type="ECO:0000313" key="5">
    <source>
        <dbReference type="Proteomes" id="UP000265080"/>
    </source>
</evidence>
<dbReference type="InterPro" id="IPR017439">
    <property type="entry name" value="Amidohydrolase"/>
</dbReference>
<dbReference type="NCBIfam" id="TIGR01891">
    <property type="entry name" value="amidohydrolases"/>
    <property type="match status" value="1"/>
</dbReference>
<dbReference type="InterPro" id="IPR017144">
    <property type="entry name" value="Xaa-Arg_dipeptidase"/>
</dbReference>
<dbReference type="InterPro" id="IPR036264">
    <property type="entry name" value="Bact_exopeptidase_dim_dom"/>
</dbReference>
<dbReference type="Proteomes" id="UP000265080">
    <property type="component" value="Chromosome 11"/>
</dbReference>
<dbReference type="CDD" id="cd05672">
    <property type="entry name" value="M20_ACY1L2-like"/>
    <property type="match status" value="1"/>
</dbReference>
<evidence type="ECO:0000256" key="1">
    <source>
        <dbReference type="ARBA" id="ARBA00006247"/>
    </source>
</evidence>
<sequence length="421" mass="46742">MCEGAGLLLQLKQRLCRSIDEAEAKLHSLSQDIWSCPELAYQENKAHLRLVEFFSQEEGWKVDPHYKLQTAFRACCWVGDSEQKDVVSVGFLCEYDALPAIGHACGHNLIAEVGAAAALGLKAVLENTHKLPVRVQVVVLGTPAEEDGGGKIDMLREGAFEGLDVVFMAHPSKEDAPYLPCVAVHDVTIKYHGKASHASAYPWEGINALDAAVLCYNNLSALRQQMKPDWRVHGIIKHGGVKPNIIPAYTELEYYLRTPSRAELSVLKEKAERCFRSAAMATGCEVEVEFARNQYDNMLRIATLEELYEMNGKALGMDFTTDEDVLKNESGSTDFGNVTFVLPGIHPYFYIGSNALNHTEEYTVAAGDDRAQFFTLRTAKALAMTALDVLLRPELLQKVKQEFTEAKLKDAQNAEQFAKHC</sequence>
<reference evidence="4" key="3">
    <citation type="submission" date="2025-09" db="UniProtKB">
        <authorList>
            <consortium name="Ensembl"/>
        </authorList>
    </citation>
    <scope>IDENTIFICATION</scope>
</reference>
<dbReference type="Gene3D" id="3.30.70.360">
    <property type="match status" value="1"/>
</dbReference>
<dbReference type="FunFam" id="3.30.70.360:FF:000004">
    <property type="entry name" value="Peptidase M20 domain-containing protein 2"/>
    <property type="match status" value="1"/>
</dbReference>
<dbReference type="PANTHER" id="PTHR30575">
    <property type="entry name" value="PEPTIDASE M20"/>
    <property type="match status" value="1"/>
</dbReference>
<dbReference type="InterPro" id="IPR052030">
    <property type="entry name" value="Peptidase_M20/M20A_hydrolases"/>
</dbReference>
<evidence type="ECO:0000313" key="4">
    <source>
        <dbReference type="Ensembl" id="ENSAPEP00000001593.1"/>
    </source>
</evidence>
<reference evidence="4" key="2">
    <citation type="submission" date="2025-08" db="UniProtKB">
        <authorList>
            <consortium name="Ensembl"/>
        </authorList>
    </citation>
    <scope>IDENTIFICATION</scope>
</reference>
<name>A0A3P8RM65_AMPPE</name>
<dbReference type="Ensembl" id="ENSAPET00000001629.1">
    <property type="protein sequence ID" value="ENSAPEP00000001593.1"/>
    <property type="gene ID" value="ENSAPEG00000001176.1"/>
</dbReference>
<accession>A0A3P8RM65</accession>
<dbReference type="SUPFAM" id="SSF55031">
    <property type="entry name" value="Bacterial exopeptidase dimerisation domain"/>
    <property type="match status" value="1"/>
</dbReference>
<protein>
    <recommendedName>
        <fullName evidence="2">Peptidase M20 domain-containing protein 2</fullName>
    </recommendedName>
</protein>
<dbReference type="GO" id="GO:0016805">
    <property type="term" value="F:dipeptidase activity"/>
    <property type="evidence" value="ECO:0007669"/>
    <property type="project" value="InterPro"/>
</dbReference>
<organism evidence="4 5">
    <name type="scientific">Amphiprion percula</name>
    <name type="common">Orange clownfish</name>
    <name type="synonym">Lutjanus percula</name>
    <dbReference type="NCBI Taxonomy" id="161767"/>
    <lineage>
        <taxon>Eukaryota</taxon>
        <taxon>Metazoa</taxon>
        <taxon>Chordata</taxon>
        <taxon>Craniata</taxon>
        <taxon>Vertebrata</taxon>
        <taxon>Euteleostomi</taxon>
        <taxon>Actinopterygii</taxon>
        <taxon>Neopterygii</taxon>
        <taxon>Teleostei</taxon>
        <taxon>Neoteleostei</taxon>
        <taxon>Acanthomorphata</taxon>
        <taxon>Ovalentaria</taxon>
        <taxon>Pomacentridae</taxon>
        <taxon>Amphiprion</taxon>
    </lineage>
</organism>
<dbReference type="PIRSF" id="PIRSF037226">
    <property type="entry name" value="Amidohydrolase_ACY1L2_prd"/>
    <property type="match status" value="1"/>
</dbReference>
<evidence type="ECO:0000256" key="2">
    <source>
        <dbReference type="PIRNR" id="PIRNR037226"/>
    </source>
</evidence>
<dbReference type="Gene3D" id="3.40.630.10">
    <property type="entry name" value="Zn peptidases"/>
    <property type="match status" value="1"/>
</dbReference>